<comment type="caution">
    <text evidence="3">The sequence shown here is derived from an EMBL/GenBank/DDBJ whole genome shotgun (WGS) entry which is preliminary data.</text>
</comment>
<dbReference type="PANTHER" id="PTHR12542:SF146">
    <property type="entry name" value="EXOCYST SUBUNIT EXO70 FAMILY PROTEIN"/>
    <property type="match status" value="1"/>
</dbReference>
<dbReference type="SUPFAM" id="SSF74788">
    <property type="entry name" value="Cullin repeat-like"/>
    <property type="match status" value="1"/>
</dbReference>
<dbReference type="PROSITE" id="PS50011">
    <property type="entry name" value="PROTEIN_KINASE_DOM"/>
    <property type="match status" value="1"/>
</dbReference>
<evidence type="ECO:0000313" key="4">
    <source>
        <dbReference type="Proteomes" id="UP001151760"/>
    </source>
</evidence>
<reference evidence="3" key="1">
    <citation type="journal article" date="2022" name="Int. J. Mol. Sci.">
        <title>Draft Genome of Tanacetum Coccineum: Genomic Comparison of Closely Related Tanacetum-Family Plants.</title>
        <authorList>
            <person name="Yamashiro T."/>
            <person name="Shiraishi A."/>
            <person name="Nakayama K."/>
            <person name="Satake H."/>
        </authorList>
    </citation>
    <scope>NUCLEOTIDE SEQUENCE</scope>
</reference>
<proteinExistence type="predicted"/>
<dbReference type="InterPro" id="IPR000719">
    <property type="entry name" value="Prot_kinase_dom"/>
</dbReference>
<evidence type="ECO:0000259" key="2">
    <source>
        <dbReference type="PROSITE" id="PS50011"/>
    </source>
</evidence>
<reference evidence="3" key="2">
    <citation type="submission" date="2022-01" db="EMBL/GenBank/DDBJ databases">
        <authorList>
            <person name="Yamashiro T."/>
            <person name="Shiraishi A."/>
            <person name="Satake H."/>
            <person name="Nakayama K."/>
        </authorList>
    </citation>
    <scope>NUCLEOTIDE SEQUENCE</scope>
</reference>
<dbReference type="EMBL" id="BQNB010010877">
    <property type="protein sequence ID" value="GJS83130.1"/>
    <property type="molecule type" value="Genomic_DNA"/>
</dbReference>
<protein>
    <submittedName>
        <fullName evidence="3">Exocyst complex component EXO70B1</fullName>
    </submittedName>
</protein>
<sequence>MVEGVVDGSGWWGRRSPKSPSTPSRSYTTIASTTLLRSSRWSHDVDWRSNKELKAIADRMFRAGYEKEYGQVFSNVRRYVLDECLAILGVEKLSIEEVQRIEWNVLDEKMKKWIQAFNVVKIGDFGLASTVGKIHLAHSMIGTPAYMAPELYKENYNE</sequence>
<dbReference type="Gene3D" id="1.20.1280.170">
    <property type="entry name" value="Exocyst complex component Exo70"/>
    <property type="match status" value="1"/>
</dbReference>
<dbReference type="InterPro" id="IPR011009">
    <property type="entry name" value="Kinase-like_dom_sf"/>
</dbReference>
<evidence type="ECO:0000313" key="3">
    <source>
        <dbReference type="EMBL" id="GJS83130.1"/>
    </source>
</evidence>
<dbReference type="Proteomes" id="UP001151760">
    <property type="component" value="Unassembled WGS sequence"/>
</dbReference>
<keyword evidence="4" id="KW-1185">Reference proteome</keyword>
<evidence type="ECO:0000256" key="1">
    <source>
        <dbReference type="SAM" id="MobiDB-lite"/>
    </source>
</evidence>
<gene>
    <name evidence="3" type="ORF">Tco_0749671</name>
</gene>
<feature type="domain" description="Protein kinase" evidence="2">
    <location>
        <begin position="1"/>
        <end position="158"/>
    </location>
</feature>
<dbReference type="PANTHER" id="PTHR12542">
    <property type="entry name" value="EXOCYST COMPLEX PROTEIN EXO70"/>
    <property type="match status" value="1"/>
</dbReference>
<feature type="region of interest" description="Disordered" evidence="1">
    <location>
        <begin position="1"/>
        <end position="26"/>
    </location>
</feature>
<organism evidence="3 4">
    <name type="scientific">Tanacetum coccineum</name>
    <dbReference type="NCBI Taxonomy" id="301880"/>
    <lineage>
        <taxon>Eukaryota</taxon>
        <taxon>Viridiplantae</taxon>
        <taxon>Streptophyta</taxon>
        <taxon>Embryophyta</taxon>
        <taxon>Tracheophyta</taxon>
        <taxon>Spermatophyta</taxon>
        <taxon>Magnoliopsida</taxon>
        <taxon>eudicotyledons</taxon>
        <taxon>Gunneridae</taxon>
        <taxon>Pentapetalae</taxon>
        <taxon>asterids</taxon>
        <taxon>campanulids</taxon>
        <taxon>Asterales</taxon>
        <taxon>Asteraceae</taxon>
        <taxon>Asteroideae</taxon>
        <taxon>Anthemideae</taxon>
        <taxon>Anthemidinae</taxon>
        <taxon>Tanacetum</taxon>
    </lineage>
</organism>
<accession>A0ABQ4YZB7</accession>
<dbReference type="InterPro" id="IPR016159">
    <property type="entry name" value="Cullin_repeat-like_dom_sf"/>
</dbReference>
<dbReference type="InterPro" id="IPR004140">
    <property type="entry name" value="Exo70"/>
</dbReference>
<dbReference type="SUPFAM" id="SSF56112">
    <property type="entry name" value="Protein kinase-like (PK-like)"/>
    <property type="match status" value="1"/>
</dbReference>
<name>A0ABQ4YZB7_9ASTR</name>